<comment type="similarity">
    <text evidence="1">Belongs to the GET4 family.</text>
</comment>
<dbReference type="PANTHER" id="PTHR12875:SF0">
    <property type="entry name" value="GOLGI TO ER TRAFFIC PROTEIN 4 HOMOLOG"/>
    <property type="match status" value="1"/>
</dbReference>
<comment type="caution">
    <text evidence="2">The sequence shown here is derived from an EMBL/GenBank/DDBJ whole genome shotgun (WGS) entry which is preliminary data.</text>
</comment>
<protein>
    <recommendedName>
        <fullName evidence="4">Pentatricopeptide repeat-containing protein</fullName>
    </recommendedName>
</protein>
<dbReference type="Proteomes" id="UP001318860">
    <property type="component" value="Unassembled WGS sequence"/>
</dbReference>
<dbReference type="Gene3D" id="1.25.40.10">
    <property type="entry name" value="Tetratricopeptide repeat domain"/>
    <property type="match status" value="2"/>
</dbReference>
<evidence type="ECO:0000313" key="3">
    <source>
        <dbReference type="Proteomes" id="UP001318860"/>
    </source>
</evidence>
<keyword evidence="3" id="KW-1185">Reference proteome</keyword>
<organism evidence="2 3">
    <name type="scientific">Rehmannia glutinosa</name>
    <name type="common">Chinese foxglove</name>
    <dbReference type="NCBI Taxonomy" id="99300"/>
    <lineage>
        <taxon>Eukaryota</taxon>
        <taxon>Viridiplantae</taxon>
        <taxon>Streptophyta</taxon>
        <taxon>Embryophyta</taxon>
        <taxon>Tracheophyta</taxon>
        <taxon>Spermatophyta</taxon>
        <taxon>Magnoliopsida</taxon>
        <taxon>eudicotyledons</taxon>
        <taxon>Gunneridae</taxon>
        <taxon>Pentapetalae</taxon>
        <taxon>asterids</taxon>
        <taxon>lamiids</taxon>
        <taxon>Lamiales</taxon>
        <taxon>Orobanchaceae</taxon>
        <taxon>Rehmannieae</taxon>
        <taxon>Rehmannia</taxon>
    </lineage>
</organism>
<evidence type="ECO:0008006" key="4">
    <source>
        <dbReference type="Google" id="ProtNLM"/>
    </source>
</evidence>
<evidence type="ECO:0000256" key="1">
    <source>
        <dbReference type="ARBA" id="ARBA00005351"/>
    </source>
</evidence>
<reference evidence="2 3" key="1">
    <citation type="journal article" date="2021" name="Comput. Struct. Biotechnol. J.">
        <title>De novo genome assembly of the potent medicinal plant Rehmannia glutinosa using nanopore technology.</title>
        <authorList>
            <person name="Ma L."/>
            <person name="Dong C."/>
            <person name="Song C."/>
            <person name="Wang X."/>
            <person name="Zheng X."/>
            <person name="Niu Y."/>
            <person name="Chen S."/>
            <person name="Feng W."/>
        </authorList>
    </citation>
    <scope>NUCLEOTIDE SEQUENCE [LARGE SCALE GENOMIC DNA]</scope>
    <source>
        <strain evidence="2">DH-2019</strain>
    </source>
</reference>
<sequence length="436" mass="49308">MSRERAKRITLAPGPENVEKIKKVVEEGNYYGAQQMYKSFSARYISNSRYTEALDILQSGACIQLENGQVTCGAELAVLFVETLVKGKFPYDDNTLDRIRKIYKKFPRISVPQHLDLGDDDMQQLSEALGAAKTRAEGCSSFLKACIKFSLLRITVCQKAYVDAINLVLLLLSEGSEGFDNGWSTEFGAHRNGSPEIHDMIADYIYSESPELDMAKVSYHFVRGKDPKKFASTLVNFMGKCYPGEDDLAVARAVLMYLALGNLRDANVLIDEMKKQVQFRDIDFPRSELMQLVNYLLKTLQRDALPLFNMLRQRYKSSIDREPIFNELLDEVAEKFYGVRRKNPMPGMFGEIFKVIPVNVLIRGVNSDMNCNFALGNLLFCLHIVSYTDSVVIISSSHCKGFDLAFETLICYFADDGRRLVPYDCARMKLSVSLSS</sequence>
<name>A0ABR0W8V7_REHGL</name>
<dbReference type="InterPro" id="IPR011990">
    <property type="entry name" value="TPR-like_helical_dom_sf"/>
</dbReference>
<dbReference type="InterPro" id="IPR007317">
    <property type="entry name" value="GET4"/>
</dbReference>
<dbReference type="Pfam" id="PF04190">
    <property type="entry name" value="GET4"/>
    <property type="match status" value="2"/>
</dbReference>
<dbReference type="PANTHER" id="PTHR12875">
    <property type="entry name" value="GOLGI TO ER TRAFFIC PROTEIN 4 HOMOLOG"/>
    <property type="match status" value="1"/>
</dbReference>
<gene>
    <name evidence="2" type="ORF">DH2020_022993</name>
</gene>
<evidence type="ECO:0000313" key="2">
    <source>
        <dbReference type="EMBL" id="KAK6142645.1"/>
    </source>
</evidence>
<dbReference type="EMBL" id="JABTTQ020000013">
    <property type="protein sequence ID" value="KAK6142645.1"/>
    <property type="molecule type" value="Genomic_DNA"/>
</dbReference>
<proteinExistence type="inferred from homology"/>
<accession>A0ABR0W8V7</accession>